<name>A0A151PD83_ALLMI</name>
<comment type="caution">
    <text evidence="2">The sequence shown here is derived from an EMBL/GenBank/DDBJ whole genome shotgun (WGS) entry which is preliminary data.</text>
</comment>
<gene>
    <name evidence="2" type="ORF">Y1Q_0014527</name>
</gene>
<organism evidence="2 3">
    <name type="scientific">Alligator mississippiensis</name>
    <name type="common">American alligator</name>
    <dbReference type="NCBI Taxonomy" id="8496"/>
    <lineage>
        <taxon>Eukaryota</taxon>
        <taxon>Metazoa</taxon>
        <taxon>Chordata</taxon>
        <taxon>Craniata</taxon>
        <taxon>Vertebrata</taxon>
        <taxon>Euteleostomi</taxon>
        <taxon>Archelosauria</taxon>
        <taxon>Archosauria</taxon>
        <taxon>Crocodylia</taxon>
        <taxon>Alligatoridae</taxon>
        <taxon>Alligatorinae</taxon>
        <taxon>Alligator</taxon>
    </lineage>
</organism>
<reference evidence="2 3" key="1">
    <citation type="journal article" date="2012" name="Genome Biol.">
        <title>Sequencing three crocodilian genomes to illuminate the evolution of archosaurs and amniotes.</title>
        <authorList>
            <person name="St John J.A."/>
            <person name="Braun E.L."/>
            <person name="Isberg S.R."/>
            <person name="Miles L.G."/>
            <person name="Chong A.Y."/>
            <person name="Gongora J."/>
            <person name="Dalzell P."/>
            <person name="Moran C."/>
            <person name="Bed'hom B."/>
            <person name="Abzhanov A."/>
            <person name="Burgess S.C."/>
            <person name="Cooksey A.M."/>
            <person name="Castoe T.A."/>
            <person name="Crawford N.G."/>
            <person name="Densmore L.D."/>
            <person name="Drew J.C."/>
            <person name="Edwards S.V."/>
            <person name="Faircloth B.C."/>
            <person name="Fujita M.K."/>
            <person name="Greenwold M.J."/>
            <person name="Hoffmann F.G."/>
            <person name="Howard J.M."/>
            <person name="Iguchi T."/>
            <person name="Janes D.E."/>
            <person name="Khan S.Y."/>
            <person name="Kohno S."/>
            <person name="de Koning A.J."/>
            <person name="Lance S.L."/>
            <person name="McCarthy F.M."/>
            <person name="McCormack J.E."/>
            <person name="Merchant M.E."/>
            <person name="Peterson D.G."/>
            <person name="Pollock D.D."/>
            <person name="Pourmand N."/>
            <person name="Raney B.J."/>
            <person name="Roessler K.A."/>
            <person name="Sanford J.R."/>
            <person name="Sawyer R.H."/>
            <person name="Schmidt C.J."/>
            <person name="Triplett E.W."/>
            <person name="Tuberville T.D."/>
            <person name="Venegas-Anaya M."/>
            <person name="Howard J.T."/>
            <person name="Jarvis E.D."/>
            <person name="Guillette L.J.Jr."/>
            <person name="Glenn T.C."/>
            <person name="Green R.E."/>
            <person name="Ray D.A."/>
        </authorList>
    </citation>
    <scope>NUCLEOTIDE SEQUENCE [LARGE SCALE GENOMIC DNA]</scope>
    <source>
        <strain evidence="2">KSC_2009_1</strain>
    </source>
</reference>
<dbReference type="EMBL" id="AKHW03000487">
    <property type="protein sequence ID" value="KYO46968.1"/>
    <property type="molecule type" value="Genomic_DNA"/>
</dbReference>
<evidence type="ECO:0000313" key="2">
    <source>
        <dbReference type="EMBL" id="KYO46968.1"/>
    </source>
</evidence>
<sequence length="131" mass="14519">MNIHKSDYQYNILLNGTSSAPGIFLRALEKMLKDERSWNLTKNGSDYCSLSEKQLLKVLQDQGSQAAQEHEKQLIVPPFPLLQLFAHVKDIHATSSLKSRPHNLEPSMGRLSVEGSGTASCELSLPTALTK</sequence>
<proteinExistence type="predicted"/>
<feature type="region of interest" description="Disordered" evidence="1">
    <location>
        <begin position="96"/>
        <end position="115"/>
    </location>
</feature>
<dbReference type="AlphaFoldDB" id="A0A151PD83"/>
<protein>
    <submittedName>
        <fullName evidence="2">Uncharacterized protein</fullName>
    </submittedName>
</protein>
<dbReference type="Proteomes" id="UP000050525">
    <property type="component" value="Unassembled WGS sequence"/>
</dbReference>
<evidence type="ECO:0000313" key="3">
    <source>
        <dbReference type="Proteomes" id="UP000050525"/>
    </source>
</evidence>
<accession>A0A151PD83</accession>
<keyword evidence="3" id="KW-1185">Reference proteome</keyword>
<evidence type="ECO:0000256" key="1">
    <source>
        <dbReference type="SAM" id="MobiDB-lite"/>
    </source>
</evidence>